<protein>
    <recommendedName>
        <fullName evidence="3">Myb-like domain-containing protein</fullName>
    </recommendedName>
</protein>
<dbReference type="EMBL" id="CAKOFQ010007020">
    <property type="protein sequence ID" value="CAH1987521.1"/>
    <property type="molecule type" value="Genomic_DNA"/>
</dbReference>
<comment type="caution">
    <text evidence="1">The sequence shown here is derived from an EMBL/GenBank/DDBJ whole genome shotgun (WGS) entry which is preliminary data.</text>
</comment>
<dbReference type="AlphaFoldDB" id="A0A9P0L499"/>
<dbReference type="Proteomes" id="UP001152888">
    <property type="component" value="Unassembled WGS sequence"/>
</dbReference>
<name>A0A9P0L499_ACAOB</name>
<evidence type="ECO:0008006" key="3">
    <source>
        <dbReference type="Google" id="ProtNLM"/>
    </source>
</evidence>
<dbReference type="CDD" id="cd00167">
    <property type="entry name" value="SANT"/>
    <property type="match status" value="1"/>
</dbReference>
<evidence type="ECO:0000313" key="2">
    <source>
        <dbReference type="Proteomes" id="UP001152888"/>
    </source>
</evidence>
<dbReference type="OrthoDB" id="8186615at2759"/>
<evidence type="ECO:0000313" key="1">
    <source>
        <dbReference type="EMBL" id="CAH1987521.1"/>
    </source>
</evidence>
<proteinExistence type="predicted"/>
<reference evidence="1" key="1">
    <citation type="submission" date="2022-03" db="EMBL/GenBank/DDBJ databases">
        <authorList>
            <person name="Sayadi A."/>
        </authorList>
    </citation>
    <scope>NUCLEOTIDE SEQUENCE</scope>
</reference>
<gene>
    <name evidence="1" type="ORF">ACAOBT_LOCUS17895</name>
</gene>
<dbReference type="InterPro" id="IPR001005">
    <property type="entry name" value="SANT/Myb"/>
</dbReference>
<keyword evidence="2" id="KW-1185">Reference proteome</keyword>
<accession>A0A9P0L499</accession>
<sequence length="222" mass="25550">MSKWTIKEKKILLDALQNVGYKDMAILQARLPSRTAEEIEAICSKYENLAKTRLEKRKKDNPSIDTWIEIFQNISNARPNQLDDITARVIKYLSIFETNDSEPMDPKIKKCYHWLAQALQGREPDPADGFTSSLLEQCLSQLMKATRVPNKSAERYIRSVEVVPLPGMWVENPSTNPLQIPDKFLEIEESEKKDPFDMECAKLETPYDFKGNETAIELIQNV</sequence>
<organism evidence="1 2">
    <name type="scientific">Acanthoscelides obtectus</name>
    <name type="common">Bean weevil</name>
    <name type="synonym">Bruchus obtectus</name>
    <dbReference type="NCBI Taxonomy" id="200917"/>
    <lineage>
        <taxon>Eukaryota</taxon>
        <taxon>Metazoa</taxon>
        <taxon>Ecdysozoa</taxon>
        <taxon>Arthropoda</taxon>
        <taxon>Hexapoda</taxon>
        <taxon>Insecta</taxon>
        <taxon>Pterygota</taxon>
        <taxon>Neoptera</taxon>
        <taxon>Endopterygota</taxon>
        <taxon>Coleoptera</taxon>
        <taxon>Polyphaga</taxon>
        <taxon>Cucujiformia</taxon>
        <taxon>Chrysomeloidea</taxon>
        <taxon>Chrysomelidae</taxon>
        <taxon>Bruchinae</taxon>
        <taxon>Bruchini</taxon>
        <taxon>Acanthoscelides</taxon>
    </lineage>
</organism>